<feature type="transmembrane region" description="Helical" evidence="5">
    <location>
        <begin position="156"/>
        <end position="174"/>
    </location>
</feature>
<evidence type="ECO:0000256" key="5">
    <source>
        <dbReference type="SAM" id="Phobius"/>
    </source>
</evidence>
<accession>A0A9D1TGT8</accession>
<keyword evidence="1" id="KW-1003">Cell membrane</keyword>
<dbReference type="Pfam" id="PF02659">
    <property type="entry name" value="Mntp"/>
    <property type="match status" value="1"/>
</dbReference>
<evidence type="ECO:0000256" key="1">
    <source>
        <dbReference type="ARBA" id="ARBA00022475"/>
    </source>
</evidence>
<evidence type="ECO:0000256" key="3">
    <source>
        <dbReference type="ARBA" id="ARBA00022989"/>
    </source>
</evidence>
<feature type="transmembrane region" description="Helical" evidence="5">
    <location>
        <begin position="61"/>
        <end position="79"/>
    </location>
</feature>
<name>A0A9D1TGT8_9FIRM</name>
<reference evidence="6" key="1">
    <citation type="journal article" date="2021" name="PeerJ">
        <title>Extensive microbial diversity within the chicken gut microbiome revealed by metagenomics and culture.</title>
        <authorList>
            <person name="Gilroy R."/>
            <person name="Ravi A."/>
            <person name="Getino M."/>
            <person name="Pursley I."/>
            <person name="Horton D.L."/>
            <person name="Alikhan N.F."/>
            <person name="Baker D."/>
            <person name="Gharbi K."/>
            <person name="Hall N."/>
            <person name="Watson M."/>
            <person name="Adriaenssens E.M."/>
            <person name="Foster-Nyarko E."/>
            <person name="Jarju S."/>
            <person name="Secka A."/>
            <person name="Antonio M."/>
            <person name="Oren A."/>
            <person name="Chaudhuri R.R."/>
            <person name="La Ragione R."/>
            <person name="Hildebrand F."/>
            <person name="Pallen M.J."/>
        </authorList>
    </citation>
    <scope>NUCLEOTIDE SEQUENCE</scope>
    <source>
        <strain evidence="6">CHK193-4272</strain>
    </source>
</reference>
<keyword evidence="4 5" id="KW-0472">Membrane</keyword>
<dbReference type="Proteomes" id="UP000886808">
    <property type="component" value="Unassembled WGS sequence"/>
</dbReference>
<dbReference type="PANTHER" id="PTHR35529">
    <property type="entry name" value="MANGANESE EFFLUX PUMP MNTP-RELATED"/>
    <property type="match status" value="1"/>
</dbReference>
<evidence type="ECO:0000256" key="2">
    <source>
        <dbReference type="ARBA" id="ARBA00022692"/>
    </source>
</evidence>
<feature type="transmembrane region" description="Helical" evidence="5">
    <location>
        <begin position="6"/>
        <end position="22"/>
    </location>
</feature>
<dbReference type="InterPro" id="IPR003810">
    <property type="entry name" value="Mntp/YtaF"/>
</dbReference>
<dbReference type="AlphaFoldDB" id="A0A9D1TGT8"/>
<evidence type="ECO:0000313" key="6">
    <source>
        <dbReference type="EMBL" id="HIV61377.1"/>
    </source>
</evidence>
<evidence type="ECO:0000313" key="7">
    <source>
        <dbReference type="Proteomes" id="UP000886808"/>
    </source>
</evidence>
<dbReference type="EMBL" id="DXIE01000006">
    <property type="protein sequence ID" value="HIV61377.1"/>
    <property type="molecule type" value="Genomic_DNA"/>
</dbReference>
<feature type="transmembrane region" description="Helical" evidence="5">
    <location>
        <begin position="124"/>
        <end position="144"/>
    </location>
</feature>
<proteinExistence type="predicted"/>
<keyword evidence="3 5" id="KW-1133">Transmembrane helix</keyword>
<keyword evidence="2 5" id="KW-0812">Transmembrane</keyword>
<protein>
    <submittedName>
        <fullName evidence="6">Manganese efflux pump</fullName>
    </submittedName>
</protein>
<dbReference type="PANTHER" id="PTHR35529:SF2">
    <property type="entry name" value="SPORULATION PROTEIN YTAF-RELATED"/>
    <property type="match status" value="1"/>
</dbReference>
<feature type="transmembrane region" description="Helical" evidence="5">
    <location>
        <begin position="34"/>
        <end position="55"/>
    </location>
</feature>
<comment type="caution">
    <text evidence="6">The sequence shown here is derived from an EMBL/GenBank/DDBJ whole genome shotgun (WGS) entry which is preliminary data.</text>
</comment>
<sequence>MDFLLVFLMSMDSLLTCFSLGTKRISISLGARLVIAFVGTSCLILSFLFAQILSLILPESIFHFISSFSLVIIALFCLLDKSFLNPDTADIDHSGVLSPVEALFLAVPLSLDSLFTGLSVNTNIFLIIFCFICGFTASFIGQKLGEKFANAQGKKASFCSGCMLLMIAGFKMLFG</sequence>
<organism evidence="6 7">
    <name type="scientific">Candidatus Butyricicoccus avistercoris</name>
    <dbReference type="NCBI Taxonomy" id="2838518"/>
    <lineage>
        <taxon>Bacteria</taxon>
        <taxon>Bacillati</taxon>
        <taxon>Bacillota</taxon>
        <taxon>Clostridia</taxon>
        <taxon>Eubacteriales</taxon>
        <taxon>Butyricicoccaceae</taxon>
        <taxon>Butyricicoccus</taxon>
    </lineage>
</organism>
<evidence type="ECO:0000256" key="4">
    <source>
        <dbReference type="ARBA" id="ARBA00023136"/>
    </source>
</evidence>
<gene>
    <name evidence="6" type="ORF">H9746_00770</name>
</gene>
<reference evidence="6" key="2">
    <citation type="submission" date="2021-04" db="EMBL/GenBank/DDBJ databases">
        <authorList>
            <person name="Gilroy R."/>
        </authorList>
    </citation>
    <scope>NUCLEOTIDE SEQUENCE</scope>
    <source>
        <strain evidence="6">CHK193-4272</strain>
    </source>
</reference>